<evidence type="ECO:0000256" key="3">
    <source>
        <dbReference type="PROSITE-ProRule" id="PRU01379"/>
    </source>
</evidence>
<organism evidence="7">
    <name type="scientific">Onchocerca ochengi</name>
    <name type="common">Filarial nematode worm</name>
    <dbReference type="NCBI Taxonomy" id="42157"/>
    <lineage>
        <taxon>Eukaryota</taxon>
        <taxon>Metazoa</taxon>
        <taxon>Ecdysozoa</taxon>
        <taxon>Nematoda</taxon>
        <taxon>Chromadorea</taxon>
        <taxon>Rhabditida</taxon>
        <taxon>Spirurina</taxon>
        <taxon>Spiruromorpha</taxon>
        <taxon>Filarioidea</taxon>
        <taxon>Onchocercidae</taxon>
        <taxon>Onchocerca</taxon>
    </lineage>
</organism>
<protein>
    <submittedName>
        <fullName evidence="7">Peptidase_M14 domain-containing protein</fullName>
    </submittedName>
</protein>
<keyword evidence="6" id="KW-1185">Reference proteome</keyword>
<comment type="similarity">
    <text evidence="2 3">Belongs to the peptidase M14 family.</text>
</comment>
<dbReference type="GO" id="GO:0004181">
    <property type="term" value="F:metallocarboxypeptidase activity"/>
    <property type="evidence" value="ECO:0007669"/>
    <property type="project" value="InterPro"/>
</dbReference>
<dbReference type="GO" id="GO:0006508">
    <property type="term" value="P:proteolysis"/>
    <property type="evidence" value="ECO:0007669"/>
    <property type="project" value="InterPro"/>
</dbReference>
<evidence type="ECO:0000256" key="1">
    <source>
        <dbReference type="ARBA" id="ARBA00001947"/>
    </source>
</evidence>
<dbReference type="PANTHER" id="PTHR11705:SF149">
    <property type="entry name" value="SHKT DOMAIN-CONTAINING PROTEIN"/>
    <property type="match status" value="1"/>
</dbReference>
<dbReference type="PANTHER" id="PTHR11705">
    <property type="entry name" value="PROTEASE FAMILY M14 CARBOXYPEPTIDASE A,B"/>
    <property type="match status" value="1"/>
</dbReference>
<evidence type="ECO:0000313" key="6">
    <source>
        <dbReference type="Proteomes" id="UP000271087"/>
    </source>
</evidence>
<dbReference type="WBParaSite" id="nOo.2.0.1.t08007-RA">
    <property type="protein sequence ID" value="nOo.2.0.1.t08007-RA"/>
    <property type="gene ID" value="nOo.2.0.1.g08007"/>
</dbReference>
<dbReference type="GO" id="GO:0008270">
    <property type="term" value="F:zinc ion binding"/>
    <property type="evidence" value="ECO:0007669"/>
    <property type="project" value="InterPro"/>
</dbReference>
<feature type="active site" description="Proton donor/acceptor" evidence="3">
    <location>
        <position position="78"/>
    </location>
</feature>
<dbReference type="Proteomes" id="UP000271087">
    <property type="component" value="Unassembled WGS sequence"/>
</dbReference>
<evidence type="ECO:0000259" key="4">
    <source>
        <dbReference type="PROSITE" id="PS52035"/>
    </source>
</evidence>
<name>A0A182EIS4_ONCOC</name>
<dbReference type="Gene3D" id="3.40.630.10">
    <property type="entry name" value="Zn peptidases"/>
    <property type="match status" value="1"/>
</dbReference>
<evidence type="ECO:0000313" key="7">
    <source>
        <dbReference type="WBParaSite" id="nOo.2.0.1.t08007-RA"/>
    </source>
</evidence>
<accession>A0A182EIS4</accession>
<dbReference type="STRING" id="42157.A0A182EIS4"/>
<dbReference type="OrthoDB" id="3626597at2759"/>
<dbReference type="EMBL" id="UYRW01003122">
    <property type="protein sequence ID" value="VDK88007.1"/>
    <property type="molecule type" value="Genomic_DNA"/>
</dbReference>
<comment type="cofactor">
    <cofactor evidence="1">
        <name>Zn(2+)</name>
        <dbReference type="ChEBI" id="CHEBI:29105"/>
    </cofactor>
</comment>
<reference evidence="7" key="1">
    <citation type="submission" date="2016-06" db="UniProtKB">
        <authorList>
            <consortium name="WormBaseParasite"/>
        </authorList>
    </citation>
    <scope>IDENTIFICATION</scope>
</reference>
<dbReference type="InterPro" id="IPR000834">
    <property type="entry name" value="Peptidase_M14"/>
</dbReference>
<evidence type="ECO:0000256" key="2">
    <source>
        <dbReference type="ARBA" id="ARBA00005988"/>
    </source>
</evidence>
<feature type="domain" description="Peptidase M14" evidence="4">
    <location>
        <begin position="1"/>
        <end position="114"/>
    </location>
</feature>
<evidence type="ECO:0000313" key="5">
    <source>
        <dbReference type="EMBL" id="VDK88007.1"/>
    </source>
</evidence>
<sequence length="134" mass="15558">MLYVLHMVQSIRLVLELILYTKSLKQHSRQYVVPFRQCTLALLADWKMREQRPLYPASGGAEDWAKGRMGIKYAYLFELRPEETVWDGFLLDENQIIPTARETFEAVKVIAARTNTMFPPKMVAQKTTNSFTTV</sequence>
<reference evidence="5 6" key="2">
    <citation type="submission" date="2018-08" db="EMBL/GenBank/DDBJ databases">
        <authorList>
            <person name="Laetsch R D."/>
            <person name="Stevens L."/>
            <person name="Kumar S."/>
            <person name="Blaxter L. M."/>
        </authorList>
    </citation>
    <scope>NUCLEOTIDE SEQUENCE [LARGE SCALE GENOMIC DNA]</scope>
</reference>
<dbReference type="SUPFAM" id="SSF53187">
    <property type="entry name" value="Zn-dependent exopeptidases"/>
    <property type="match status" value="1"/>
</dbReference>
<dbReference type="GO" id="GO:0005615">
    <property type="term" value="C:extracellular space"/>
    <property type="evidence" value="ECO:0007669"/>
    <property type="project" value="TreeGrafter"/>
</dbReference>
<dbReference type="Pfam" id="PF00246">
    <property type="entry name" value="Peptidase_M14"/>
    <property type="match status" value="1"/>
</dbReference>
<dbReference type="PROSITE" id="PS52035">
    <property type="entry name" value="PEPTIDASE_M14"/>
    <property type="match status" value="1"/>
</dbReference>
<dbReference type="AlphaFoldDB" id="A0A182EIS4"/>
<proteinExistence type="inferred from homology"/>
<gene>
    <name evidence="5" type="ORF">NOO_LOCUS8007</name>
</gene>